<feature type="compositionally biased region" description="Basic and acidic residues" evidence="2">
    <location>
        <begin position="383"/>
        <end position="402"/>
    </location>
</feature>
<dbReference type="AlphaFoldDB" id="K0SN22"/>
<evidence type="ECO:0000313" key="4">
    <source>
        <dbReference type="Proteomes" id="UP000266841"/>
    </source>
</evidence>
<dbReference type="Pfam" id="PF08238">
    <property type="entry name" value="Sel1"/>
    <property type="match status" value="2"/>
</dbReference>
<organism evidence="3 4">
    <name type="scientific">Thalassiosira oceanica</name>
    <name type="common">Marine diatom</name>
    <dbReference type="NCBI Taxonomy" id="159749"/>
    <lineage>
        <taxon>Eukaryota</taxon>
        <taxon>Sar</taxon>
        <taxon>Stramenopiles</taxon>
        <taxon>Ochrophyta</taxon>
        <taxon>Bacillariophyta</taxon>
        <taxon>Coscinodiscophyceae</taxon>
        <taxon>Thalassiosirophycidae</taxon>
        <taxon>Thalassiosirales</taxon>
        <taxon>Thalassiosiraceae</taxon>
        <taxon>Thalassiosira</taxon>
    </lineage>
</organism>
<comment type="similarity">
    <text evidence="1">Belongs to the sel-1 family.</text>
</comment>
<reference evidence="3 4" key="1">
    <citation type="journal article" date="2012" name="Genome Biol.">
        <title>Genome and low-iron response of an oceanic diatom adapted to chronic iron limitation.</title>
        <authorList>
            <person name="Lommer M."/>
            <person name="Specht M."/>
            <person name="Roy A.S."/>
            <person name="Kraemer L."/>
            <person name="Andreson R."/>
            <person name="Gutowska M.A."/>
            <person name="Wolf J."/>
            <person name="Bergner S.V."/>
            <person name="Schilhabel M.B."/>
            <person name="Klostermeier U.C."/>
            <person name="Beiko R.G."/>
            <person name="Rosenstiel P."/>
            <person name="Hippler M."/>
            <person name="Laroche J."/>
        </authorList>
    </citation>
    <scope>NUCLEOTIDE SEQUENCE [LARGE SCALE GENOMIC DNA]</scope>
    <source>
        <strain evidence="3 4">CCMP1005</strain>
    </source>
</reference>
<dbReference type="SUPFAM" id="SSF81901">
    <property type="entry name" value="HCP-like"/>
    <property type="match status" value="1"/>
</dbReference>
<dbReference type="InterPro" id="IPR050767">
    <property type="entry name" value="Sel1_AlgK"/>
</dbReference>
<feature type="region of interest" description="Disordered" evidence="2">
    <location>
        <begin position="371"/>
        <end position="402"/>
    </location>
</feature>
<dbReference type="OrthoDB" id="2384430at2759"/>
<dbReference type="Gene3D" id="1.25.40.10">
    <property type="entry name" value="Tetratricopeptide repeat domain"/>
    <property type="match status" value="1"/>
</dbReference>
<dbReference type="InterPro" id="IPR006597">
    <property type="entry name" value="Sel1-like"/>
</dbReference>
<comment type="caution">
    <text evidence="3">The sequence shown here is derived from an EMBL/GenBank/DDBJ whole genome shotgun (WGS) entry which is preliminary data.</text>
</comment>
<proteinExistence type="inferred from homology"/>
<evidence type="ECO:0008006" key="5">
    <source>
        <dbReference type="Google" id="ProtNLM"/>
    </source>
</evidence>
<feature type="non-terminal residue" evidence="3">
    <location>
        <position position="402"/>
    </location>
</feature>
<evidence type="ECO:0000313" key="3">
    <source>
        <dbReference type="EMBL" id="EJK67653.1"/>
    </source>
</evidence>
<name>K0SN22_THAOC</name>
<dbReference type="SMART" id="SM00671">
    <property type="entry name" value="SEL1"/>
    <property type="match status" value="3"/>
</dbReference>
<dbReference type="Proteomes" id="UP000266841">
    <property type="component" value="Unassembled WGS sequence"/>
</dbReference>
<gene>
    <name evidence="3" type="ORF">THAOC_11285</name>
</gene>
<evidence type="ECO:0000256" key="2">
    <source>
        <dbReference type="SAM" id="MobiDB-lite"/>
    </source>
</evidence>
<keyword evidence="4" id="KW-1185">Reference proteome</keyword>
<dbReference type="PANTHER" id="PTHR11102">
    <property type="entry name" value="SEL-1-LIKE PROTEIN"/>
    <property type="match status" value="1"/>
</dbReference>
<sequence length="402" mass="44791">MPSSVASAAGPLPDVVTEEGLMSSGHELPDIYTCPLCCLPIALPMAMHSKFKACCMKRVCNGCQFASYQRGLEETCPFCRAPTPDSEAAIFVLIQKRADAKDPAAMEFLAHAYYDGDYDLQPDIPRAIELWTKAANLGDLNAHFKLGVRYYKGDGVEQNVGRSVGHWQHAAIQGHPLSRHNLGSHEYDKENHELGVRHWMISAKMGYERSLNEIKEMFMKGHATKAQYANALRDYQNALEETKSPQREEAKAFFNGNRRQDESYGGAPRALEFPHSAPVVIRLHCKILRRAVAPREVDCRICNFKFKLLIVAFQFGGHAITHSMMTLFKSSSPSELKFSPQVVRLGWREAWTDELGQGVAVLLAWTAQLRATGSRPPASPSDWPRRGIPREDPEAERGGAAP</sequence>
<dbReference type="PANTHER" id="PTHR11102:SF160">
    <property type="entry name" value="ERAD-ASSOCIATED E3 UBIQUITIN-PROTEIN LIGASE COMPONENT HRD3"/>
    <property type="match status" value="1"/>
</dbReference>
<protein>
    <recommendedName>
        <fullName evidence="5">RING-type domain-containing protein</fullName>
    </recommendedName>
</protein>
<evidence type="ECO:0000256" key="1">
    <source>
        <dbReference type="ARBA" id="ARBA00038101"/>
    </source>
</evidence>
<accession>K0SN22</accession>
<dbReference type="InterPro" id="IPR011990">
    <property type="entry name" value="TPR-like_helical_dom_sf"/>
</dbReference>
<dbReference type="EMBL" id="AGNL01012844">
    <property type="protein sequence ID" value="EJK67653.1"/>
    <property type="molecule type" value="Genomic_DNA"/>
</dbReference>